<dbReference type="InterPro" id="IPR049449">
    <property type="entry name" value="TesB_ACOT8-like_N"/>
</dbReference>
<dbReference type="Pfam" id="PF20789">
    <property type="entry name" value="4HBT_3C"/>
    <property type="match status" value="1"/>
</dbReference>
<dbReference type="AlphaFoldDB" id="A0A1H8UR59"/>
<dbReference type="OrthoDB" id="5418286at2"/>
<dbReference type="InterPro" id="IPR052389">
    <property type="entry name" value="Sec_Metab_Biosynth-Assoc"/>
</dbReference>
<feature type="domain" description="Acyl-CoA thioesterase-like C-terminal" evidence="3">
    <location>
        <begin position="145"/>
        <end position="263"/>
    </location>
</feature>
<evidence type="ECO:0000256" key="1">
    <source>
        <dbReference type="SAM" id="MobiDB-lite"/>
    </source>
</evidence>
<gene>
    <name evidence="4" type="ORF">SAMN04489732_103391</name>
</gene>
<organism evidence="4 5">
    <name type="scientific">Amycolatopsis saalfeldensis</name>
    <dbReference type="NCBI Taxonomy" id="394193"/>
    <lineage>
        <taxon>Bacteria</taxon>
        <taxon>Bacillati</taxon>
        <taxon>Actinomycetota</taxon>
        <taxon>Actinomycetes</taxon>
        <taxon>Pseudonocardiales</taxon>
        <taxon>Pseudonocardiaceae</taxon>
        <taxon>Amycolatopsis</taxon>
    </lineage>
</organism>
<evidence type="ECO:0000259" key="3">
    <source>
        <dbReference type="Pfam" id="PF20789"/>
    </source>
</evidence>
<name>A0A1H8UR59_9PSEU</name>
<sequence length="268" mass="28311">MSTTTFAAVSAVKQRSEHAFDVDLSSQWTIGGRPNGGYLLATIGRAAGAVGPHPDVLAASAHYLRSPEPGPAEVEVEPLRAGRGASQVRARLLKDGVPCVEALLTLGTLPAEGQARWAGGLPDPRPTDPDGGVRVPSQTPTGTAAAIFDEVGARLDPESVRTFTEGPRGVGELWGWLTLPGDEPFDPVSLLFAVDAFPPATFDIAASGWVPTLELTAYVRARPAPGPVRVLHRAQLIDDGRVDESCFVWDRTGRLVVQSTQLAGIRLD</sequence>
<reference evidence="4 5" key="1">
    <citation type="submission" date="2016-10" db="EMBL/GenBank/DDBJ databases">
        <authorList>
            <person name="de Groot N.N."/>
        </authorList>
    </citation>
    <scope>NUCLEOTIDE SEQUENCE [LARGE SCALE GENOMIC DNA]</scope>
    <source>
        <strain evidence="4 5">DSM 44993</strain>
    </source>
</reference>
<dbReference type="Pfam" id="PF13622">
    <property type="entry name" value="4HBT_3"/>
    <property type="match status" value="1"/>
</dbReference>
<dbReference type="InterPro" id="IPR049450">
    <property type="entry name" value="ACOT8-like_C"/>
</dbReference>
<dbReference type="RefSeq" id="WP_091615616.1">
    <property type="nucleotide sequence ID" value="NZ_FOEF01000003.1"/>
</dbReference>
<dbReference type="SUPFAM" id="SSF54637">
    <property type="entry name" value="Thioesterase/thiol ester dehydrase-isomerase"/>
    <property type="match status" value="2"/>
</dbReference>
<dbReference type="STRING" id="394193.SAMN04489732_103391"/>
<dbReference type="InterPro" id="IPR029069">
    <property type="entry name" value="HotDog_dom_sf"/>
</dbReference>
<dbReference type="InterPro" id="IPR042171">
    <property type="entry name" value="Acyl-CoA_hotdog"/>
</dbReference>
<dbReference type="PANTHER" id="PTHR38110:SF1">
    <property type="entry name" value="THIOESTERASE DOMAIN-CONTAINING PROTEIN"/>
    <property type="match status" value="1"/>
</dbReference>
<evidence type="ECO:0000313" key="5">
    <source>
        <dbReference type="Proteomes" id="UP000198582"/>
    </source>
</evidence>
<keyword evidence="5" id="KW-1185">Reference proteome</keyword>
<evidence type="ECO:0000259" key="2">
    <source>
        <dbReference type="Pfam" id="PF13622"/>
    </source>
</evidence>
<proteinExistence type="predicted"/>
<dbReference type="EMBL" id="FOEF01000003">
    <property type="protein sequence ID" value="SEP05068.1"/>
    <property type="molecule type" value="Genomic_DNA"/>
</dbReference>
<feature type="region of interest" description="Disordered" evidence="1">
    <location>
        <begin position="115"/>
        <end position="134"/>
    </location>
</feature>
<accession>A0A1H8UR59</accession>
<dbReference type="Proteomes" id="UP000198582">
    <property type="component" value="Unassembled WGS sequence"/>
</dbReference>
<protein>
    <submittedName>
        <fullName evidence="4">Thioesterase-like superfamily protein</fullName>
    </submittedName>
</protein>
<evidence type="ECO:0000313" key="4">
    <source>
        <dbReference type="EMBL" id="SEP05068.1"/>
    </source>
</evidence>
<feature type="domain" description="Acyl-CoA thioesterase-like N-terminal HotDog" evidence="2">
    <location>
        <begin position="25"/>
        <end position="106"/>
    </location>
</feature>
<dbReference type="PANTHER" id="PTHR38110">
    <property type="entry name" value="CHROMOSOME 23, WHOLE GENOME SHOTGUN SEQUENCE"/>
    <property type="match status" value="1"/>
</dbReference>
<dbReference type="Gene3D" id="2.40.160.210">
    <property type="entry name" value="Acyl-CoA thioesterase, double hotdog domain"/>
    <property type="match status" value="1"/>
</dbReference>